<dbReference type="Proteomes" id="UP001211894">
    <property type="component" value="Unassembled WGS sequence"/>
</dbReference>
<evidence type="ECO:0000313" key="2">
    <source>
        <dbReference type="Proteomes" id="UP001211894"/>
    </source>
</evidence>
<protein>
    <recommendedName>
        <fullName evidence="3">Alkyl hydroperoxide reductase subunit C/ Thiol specific antioxidant domain-containing protein</fullName>
    </recommendedName>
</protein>
<dbReference type="RefSeq" id="WP_270802219.1">
    <property type="nucleotide sequence ID" value="NZ_JAQFWW010000004.1"/>
</dbReference>
<organism evidence="1 2">
    <name type="scientific">Bacillus changyiensis</name>
    <dbReference type="NCBI Taxonomy" id="3004103"/>
    <lineage>
        <taxon>Bacteria</taxon>
        <taxon>Bacillati</taxon>
        <taxon>Bacillota</taxon>
        <taxon>Bacilli</taxon>
        <taxon>Bacillales</taxon>
        <taxon>Bacillaceae</taxon>
        <taxon>Bacillus</taxon>
    </lineage>
</organism>
<reference evidence="1 2" key="1">
    <citation type="submission" date="2023-01" db="EMBL/GenBank/DDBJ databases">
        <title>Bacillus changyiensis sp. nov., isolated from a coastal deposit.</title>
        <authorList>
            <person name="Xiao G."/>
            <person name="Lai Q."/>
            <person name="Hu Z."/>
            <person name="Shao Z."/>
        </authorList>
    </citation>
    <scope>NUCLEOTIDE SEQUENCE [LARGE SCALE GENOMIC DNA]</scope>
    <source>
        <strain evidence="1 2">CLL-7-23</strain>
    </source>
</reference>
<accession>A0ABT4X8N9</accession>
<evidence type="ECO:0000313" key="1">
    <source>
        <dbReference type="EMBL" id="MDA7028655.1"/>
    </source>
</evidence>
<keyword evidence="2" id="KW-1185">Reference proteome</keyword>
<proteinExistence type="predicted"/>
<comment type="caution">
    <text evidence="1">The sequence shown here is derived from an EMBL/GenBank/DDBJ whole genome shotgun (WGS) entry which is preliminary data.</text>
</comment>
<sequence length="62" mass="7196">MAKAITAQFSERPDDQDRLTQVGGSIFIDKRGKVLFRFPSMDAYREWQKLGIEAYKRKVGMN</sequence>
<name>A0ABT4X8N9_9BACI</name>
<evidence type="ECO:0008006" key="3">
    <source>
        <dbReference type="Google" id="ProtNLM"/>
    </source>
</evidence>
<gene>
    <name evidence="1" type="ORF">PJ311_19170</name>
</gene>
<dbReference type="EMBL" id="JAQKAB010000029">
    <property type="protein sequence ID" value="MDA7028655.1"/>
    <property type="molecule type" value="Genomic_DNA"/>
</dbReference>